<accession>A0ACC0Q789</accession>
<comment type="caution">
    <text evidence="1">The sequence shown here is derived from an EMBL/GenBank/DDBJ whole genome shotgun (WGS) entry which is preliminary data.</text>
</comment>
<evidence type="ECO:0000313" key="1">
    <source>
        <dbReference type="EMBL" id="KAI8573286.1"/>
    </source>
</evidence>
<evidence type="ECO:0000313" key="2">
    <source>
        <dbReference type="Proteomes" id="UP001062846"/>
    </source>
</evidence>
<reference evidence="1" key="1">
    <citation type="submission" date="2022-02" db="EMBL/GenBank/DDBJ databases">
        <title>Plant Genome Project.</title>
        <authorList>
            <person name="Zhang R.-G."/>
        </authorList>
    </citation>
    <scope>NUCLEOTIDE SEQUENCE</scope>
    <source>
        <strain evidence="1">AT1</strain>
    </source>
</reference>
<protein>
    <submittedName>
        <fullName evidence="1">Uncharacterized protein</fullName>
    </submittedName>
</protein>
<name>A0ACC0Q789_RHOML</name>
<dbReference type="EMBL" id="CM046388">
    <property type="protein sequence ID" value="KAI8573286.1"/>
    <property type="molecule type" value="Genomic_DNA"/>
</dbReference>
<sequence>MTSYQFSVRLAYAMTINKSQGQSVKFVGVDLRTSVLVMGNYMWHYQGARLLIVHITVLLPKEETDSTTNIVSPEVLL</sequence>
<dbReference type="Proteomes" id="UP001062846">
    <property type="component" value="Chromosome 1"/>
</dbReference>
<gene>
    <name evidence="1" type="ORF">RHMOL_Rhmol01G0266500</name>
</gene>
<proteinExistence type="predicted"/>
<organism evidence="1 2">
    <name type="scientific">Rhododendron molle</name>
    <name type="common">Chinese azalea</name>
    <name type="synonym">Azalea mollis</name>
    <dbReference type="NCBI Taxonomy" id="49168"/>
    <lineage>
        <taxon>Eukaryota</taxon>
        <taxon>Viridiplantae</taxon>
        <taxon>Streptophyta</taxon>
        <taxon>Embryophyta</taxon>
        <taxon>Tracheophyta</taxon>
        <taxon>Spermatophyta</taxon>
        <taxon>Magnoliopsida</taxon>
        <taxon>eudicotyledons</taxon>
        <taxon>Gunneridae</taxon>
        <taxon>Pentapetalae</taxon>
        <taxon>asterids</taxon>
        <taxon>Ericales</taxon>
        <taxon>Ericaceae</taxon>
        <taxon>Ericoideae</taxon>
        <taxon>Rhodoreae</taxon>
        <taxon>Rhododendron</taxon>
    </lineage>
</organism>
<keyword evidence="2" id="KW-1185">Reference proteome</keyword>